<dbReference type="SUPFAM" id="SSF48403">
    <property type="entry name" value="Ankyrin repeat"/>
    <property type="match status" value="1"/>
</dbReference>
<accession>A0A3N4IDP3</accession>
<name>A0A3N4IDP3_ASCIM</name>
<gene>
    <name evidence="1" type="ORF">BJ508DRAFT_93730</name>
</gene>
<evidence type="ECO:0000313" key="1">
    <source>
        <dbReference type="EMBL" id="RPA82260.1"/>
    </source>
</evidence>
<keyword evidence="2" id="KW-1185">Reference proteome</keyword>
<dbReference type="InterPro" id="IPR036770">
    <property type="entry name" value="Ankyrin_rpt-contain_sf"/>
</dbReference>
<protein>
    <submittedName>
        <fullName evidence="1">Uncharacterized protein</fullName>
    </submittedName>
</protein>
<organism evidence="1 2">
    <name type="scientific">Ascobolus immersus RN42</name>
    <dbReference type="NCBI Taxonomy" id="1160509"/>
    <lineage>
        <taxon>Eukaryota</taxon>
        <taxon>Fungi</taxon>
        <taxon>Dikarya</taxon>
        <taxon>Ascomycota</taxon>
        <taxon>Pezizomycotina</taxon>
        <taxon>Pezizomycetes</taxon>
        <taxon>Pezizales</taxon>
        <taxon>Ascobolaceae</taxon>
        <taxon>Ascobolus</taxon>
    </lineage>
</organism>
<sequence length="474" mass="54835">MNQLRGFQHLPVELHNMISEFCDLDTINQLLTTSRRNYTVYNPLFLRHMQNIILFPIIFPGRPMPSATLPDESWRWTERGSYRGKKYELRIYYFDSPPLEKLAQLIGLWEVSGWAKGDVIFALGVIQNAIYRLQLDLGSWSMRSMETPFEEIYASTAPLRQDPTAILGSPPPSLPTLSKKQRNGQRCVRGNLRAVLAIFMLFAKALGPNMASYPMIWRLAYQNAEVTEYLLRQCYSDSETYLKVEGLYLLHLCLRHRSISAIRILLEQGIDPNCALDVNVANTLAHPGEQFLFDRTTTPPFSDAHILPDPDNDASKIVTFRPVDYIFSLVPEDNCYRGNKFQWQDMLKNDLDALEVLLEFGAIVDLDEVERRIENICESAVKYPTRSEWDWIWQVWQDNRGRYHRVKENMVFFQQRSGPLPYRQEPITTLEWDTRLVGIAGNIEDLLREAKRGLDVLRRKYGTGSGRDKTGDNS</sequence>
<proteinExistence type="predicted"/>
<dbReference type="AlphaFoldDB" id="A0A3N4IDP3"/>
<evidence type="ECO:0000313" key="2">
    <source>
        <dbReference type="Proteomes" id="UP000275078"/>
    </source>
</evidence>
<dbReference type="EMBL" id="ML119673">
    <property type="protein sequence ID" value="RPA82260.1"/>
    <property type="molecule type" value="Genomic_DNA"/>
</dbReference>
<reference evidence="1 2" key="1">
    <citation type="journal article" date="2018" name="Nat. Ecol. Evol.">
        <title>Pezizomycetes genomes reveal the molecular basis of ectomycorrhizal truffle lifestyle.</title>
        <authorList>
            <person name="Murat C."/>
            <person name="Payen T."/>
            <person name="Noel B."/>
            <person name="Kuo A."/>
            <person name="Morin E."/>
            <person name="Chen J."/>
            <person name="Kohler A."/>
            <person name="Krizsan K."/>
            <person name="Balestrini R."/>
            <person name="Da Silva C."/>
            <person name="Montanini B."/>
            <person name="Hainaut M."/>
            <person name="Levati E."/>
            <person name="Barry K.W."/>
            <person name="Belfiori B."/>
            <person name="Cichocki N."/>
            <person name="Clum A."/>
            <person name="Dockter R.B."/>
            <person name="Fauchery L."/>
            <person name="Guy J."/>
            <person name="Iotti M."/>
            <person name="Le Tacon F."/>
            <person name="Lindquist E.A."/>
            <person name="Lipzen A."/>
            <person name="Malagnac F."/>
            <person name="Mello A."/>
            <person name="Molinier V."/>
            <person name="Miyauchi S."/>
            <person name="Poulain J."/>
            <person name="Riccioni C."/>
            <person name="Rubini A."/>
            <person name="Sitrit Y."/>
            <person name="Splivallo R."/>
            <person name="Traeger S."/>
            <person name="Wang M."/>
            <person name="Zifcakova L."/>
            <person name="Wipf D."/>
            <person name="Zambonelli A."/>
            <person name="Paolocci F."/>
            <person name="Nowrousian M."/>
            <person name="Ottonello S."/>
            <person name="Baldrian P."/>
            <person name="Spatafora J.W."/>
            <person name="Henrissat B."/>
            <person name="Nagy L.G."/>
            <person name="Aury J.M."/>
            <person name="Wincker P."/>
            <person name="Grigoriev I.V."/>
            <person name="Bonfante P."/>
            <person name="Martin F.M."/>
        </authorList>
    </citation>
    <scope>NUCLEOTIDE SEQUENCE [LARGE SCALE GENOMIC DNA]</scope>
    <source>
        <strain evidence="1 2">RN42</strain>
    </source>
</reference>
<dbReference type="Proteomes" id="UP000275078">
    <property type="component" value="Unassembled WGS sequence"/>
</dbReference>